<protein>
    <submittedName>
        <fullName evidence="1">Uncharacterized protein</fullName>
    </submittedName>
</protein>
<dbReference type="EMBL" id="JAPQFC010000601">
    <property type="protein sequence ID" value="MCY6524902.1"/>
    <property type="molecule type" value="Genomic_DNA"/>
</dbReference>
<accession>A0A9Q4DK12</accession>
<dbReference type="RefSeq" id="WP_267992092.1">
    <property type="nucleotide sequence ID" value="NZ_JAPQFC010000601.1"/>
</dbReference>
<comment type="caution">
    <text evidence="1">The sequence shown here is derived from an EMBL/GenBank/DDBJ whole genome shotgun (WGS) entry which is preliminary data.</text>
</comment>
<name>A0A9Q4DK12_ACTPL</name>
<proteinExistence type="predicted"/>
<organism evidence="1 2">
    <name type="scientific">Actinobacillus pleuropneumoniae</name>
    <name type="common">Haemophilus pleuropneumoniae</name>
    <dbReference type="NCBI Taxonomy" id="715"/>
    <lineage>
        <taxon>Bacteria</taxon>
        <taxon>Pseudomonadati</taxon>
        <taxon>Pseudomonadota</taxon>
        <taxon>Gammaproteobacteria</taxon>
        <taxon>Pasteurellales</taxon>
        <taxon>Pasteurellaceae</taxon>
        <taxon>Actinobacillus</taxon>
    </lineage>
</organism>
<gene>
    <name evidence="1" type="ORF">OYG11_11890</name>
</gene>
<feature type="non-terminal residue" evidence="1">
    <location>
        <position position="1"/>
    </location>
</feature>
<sequence length="59" mass="6693">IERKKFKPSNGGGFNATPTRTKVKERGDIMKTKFQNSMVEGTRVKHEIFPQVNVATKTQ</sequence>
<reference evidence="1" key="1">
    <citation type="journal article" date="2021" name="Vet Sci">
        <title>O-Serogroups and Pathovirotypes of Escherichia coli Isolated from Post-Weaning Piglets Showing Diarrhoea and/or Oedema in South Korea.</title>
        <authorList>
            <person name="Byun J.W."/>
            <person name="Moon B.Y."/>
            <person name="Do K.H."/>
            <person name="Lee K."/>
            <person name="Lee H.Y."/>
            <person name="Kim W.I."/>
            <person name="So B."/>
            <person name="Lee W.K."/>
        </authorList>
    </citation>
    <scope>NUCLEOTIDE SEQUENCE</scope>
    <source>
        <strain evidence="1">84/14</strain>
    </source>
</reference>
<reference evidence="1" key="2">
    <citation type="submission" date="2022-12" db="EMBL/GenBank/DDBJ databases">
        <authorList>
            <person name="Kardos G."/>
            <person name="Sarkozi R."/>
            <person name="Laczko L."/>
            <person name="Marton S."/>
            <person name="Makrai L."/>
            <person name="Banyai K."/>
            <person name="Fodor L."/>
        </authorList>
    </citation>
    <scope>NUCLEOTIDE SEQUENCE</scope>
    <source>
        <strain evidence="1">84/14</strain>
    </source>
</reference>
<evidence type="ECO:0000313" key="1">
    <source>
        <dbReference type="EMBL" id="MCY6524902.1"/>
    </source>
</evidence>
<evidence type="ECO:0000313" key="2">
    <source>
        <dbReference type="Proteomes" id="UP001077788"/>
    </source>
</evidence>
<dbReference type="AlphaFoldDB" id="A0A9Q4DK12"/>
<dbReference type="Proteomes" id="UP001077788">
    <property type="component" value="Unassembled WGS sequence"/>
</dbReference>